<dbReference type="EMBL" id="CP009896">
    <property type="protein sequence ID" value="AJR18744.1"/>
    <property type="molecule type" value="Genomic_DNA"/>
</dbReference>
<dbReference type="AlphaFoldDB" id="A0A0C5XD47"/>
<dbReference type="Proteomes" id="UP000030300">
    <property type="component" value="Chromosome"/>
</dbReference>
<evidence type="ECO:0000313" key="1">
    <source>
        <dbReference type="EMBL" id="AJR18744.1"/>
    </source>
</evidence>
<organism evidence="1 2">
    <name type="scientific">Nocardioides simplex</name>
    <name type="common">Arthrobacter simplex</name>
    <dbReference type="NCBI Taxonomy" id="2045"/>
    <lineage>
        <taxon>Bacteria</taxon>
        <taxon>Bacillati</taxon>
        <taxon>Actinomycetota</taxon>
        <taxon>Actinomycetes</taxon>
        <taxon>Propionibacteriales</taxon>
        <taxon>Nocardioidaceae</taxon>
        <taxon>Pimelobacter</taxon>
    </lineage>
</organism>
<dbReference type="GeneID" id="96611827"/>
<keyword evidence="2" id="KW-1185">Reference proteome</keyword>
<evidence type="ECO:0000313" key="2">
    <source>
        <dbReference type="Proteomes" id="UP000030300"/>
    </source>
</evidence>
<reference evidence="1 2" key="1">
    <citation type="journal article" date="2015" name="Genome Announc.">
        <title>Complete Genome Sequence of Steroid-Transforming Nocardioides simplex VKM Ac-2033D.</title>
        <authorList>
            <person name="Shtratnikova V.Y."/>
            <person name="Schelkunov M.I."/>
            <person name="Pekov Y.A."/>
            <person name="Fokina V.V."/>
            <person name="Logacheva M.D."/>
            <person name="Sokolov S.L."/>
            <person name="Bragin E.Y."/>
            <person name="Ashapkin V.V."/>
            <person name="Donova M.V."/>
        </authorList>
    </citation>
    <scope>NUCLEOTIDE SEQUENCE [LARGE SCALE GENOMIC DNA]</scope>
    <source>
        <strain evidence="1 2">VKM Ac-2033D</strain>
    </source>
</reference>
<dbReference type="SUPFAM" id="SSF50998">
    <property type="entry name" value="Quinoprotein alcohol dehydrogenase-like"/>
    <property type="match status" value="1"/>
</dbReference>
<dbReference type="RefSeq" id="WP_052139047.1">
    <property type="nucleotide sequence ID" value="NZ_CP009896.1"/>
</dbReference>
<accession>A0A0C5XD47</accession>
<dbReference type="HOGENOM" id="CLU_011261_0_0_11"/>
<sequence>MSTLIRLVAVWCSALSVVLTAVPAADAGIEPGGRLVTAVPAAGTPSILDGQVLSVVQVGRTVVVGGTFTRARDAGGTTTLRRHGLLAFDAVTGRISATFHPDPNRAVLVVRAGPAGTVYVGGDFTSIGGQHRRRLAQLVVGNGRVVRRFNAGRIDDSVRDLRLQGGRLWVAGSFTSIGGRNQRALATLKARTGVARKYFRLAVRGRQRAGLGTTTVVKIEISPNQRRLVAIGNFRSLQHVRNPQLFVVDLGRRKARPAPLRTRFYAPNCSWHYYSYIRDVDFAPDGSYFVVAASGGPSGASGPCDTVARFENRPAANAVPSWVARTGGDTITALEATPSAVYVGGHQRWFNNSFGSNSAGPGAVRRDGLAALSPSNGLPFSWDPGRTKGVGVFDFLVTTAGLWVASDTERIGGQERDRIARFGTGGTSYPSLATPVRPGPLYRGATAPAGGPDWASVGGAFMLGSQLYTGSRDGTFTRRSFDGTTYGPASEVATADAIVPLASWHDDLAVMTGMFYDRGRLYFTRSGSSLLYYRYFNPESGIVGTERRVASGRVPGFDPASVRGMFATRTTLSWATPDGVLHRIGWQQTAAAAVPVGRAVVVGGPGVDGVDWAGALFVGQGAAAGQGG</sequence>
<name>A0A0C5XD47_NOCSI</name>
<proteinExistence type="predicted"/>
<dbReference type="Pfam" id="PF17164">
    <property type="entry name" value="DUF5122"/>
    <property type="match status" value="1"/>
</dbReference>
<dbReference type="STRING" id="2045.KR76_23980"/>
<dbReference type="InterPro" id="IPR011047">
    <property type="entry name" value="Quinoprotein_ADH-like_sf"/>
</dbReference>
<dbReference type="OrthoDB" id="9802683at2"/>
<gene>
    <name evidence="1" type="ORF">KR76_23980</name>
</gene>
<protein>
    <submittedName>
        <fullName evidence="1">Uncharacterized protein</fullName>
    </submittedName>
</protein>
<dbReference type="InterPro" id="IPR013431">
    <property type="entry name" value="Delta_60_rpt"/>
</dbReference>
<dbReference type="KEGG" id="psim:KR76_23980"/>